<evidence type="ECO:0000313" key="2">
    <source>
        <dbReference type="Proteomes" id="UP001595556"/>
    </source>
</evidence>
<sequence length="153" mass="16917">MGELECAEKVEAWPQPSSVGEAAINSGSGPLLVAYATGDDKFAVIEIHRYHYLVYGLPNDEALQGHPLYGKGLSYYSVHRVRHSKLIDQLEVRNAVHPRHDRAQFLAGKEHYIITFQDATLELVITNKSAADLKVHVFDDATQAATAFGTRLS</sequence>
<dbReference type="Proteomes" id="UP001595556">
    <property type="component" value="Unassembled WGS sequence"/>
</dbReference>
<keyword evidence="2" id="KW-1185">Reference proteome</keyword>
<dbReference type="EMBL" id="JBHRTI010000003">
    <property type="protein sequence ID" value="MFC3146225.1"/>
    <property type="molecule type" value="Genomic_DNA"/>
</dbReference>
<name>A0ABV7H1X0_9BURK</name>
<gene>
    <name evidence="1" type="ORF">ACFOEN_01065</name>
</gene>
<reference evidence="2" key="1">
    <citation type="journal article" date="2019" name="Int. J. Syst. Evol. Microbiol.">
        <title>The Global Catalogue of Microorganisms (GCM) 10K type strain sequencing project: providing services to taxonomists for standard genome sequencing and annotation.</title>
        <authorList>
            <consortium name="The Broad Institute Genomics Platform"/>
            <consortium name="The Broad Institute Genome Sequencing Center for Infectious Disease"/>
            <person name="Wu L."/>
            <person name="Ma J."/>
        </authorList>
    </citation>
    <scope>NUCLEOTIDE SEQUENCE [LARGE SCALE GENOMIC DNA]</scope>
    <source>
        <strain evidence="2">KCTC 52168</strain>
    </source>
</reference>
<protein>
    <submittedName>
        <fullName evidence="1">Uncharacterized protein</fullName>
    </submittedName>
</protein>
<accession>A0ABV7H1X0</accession>
<organism evidence="1 2">
    <name type="scientific">Piscinibacterium candidicorallinum</name>
    <dbReference type="NCBI Taxonomy" id="1793872"/>
    <lineage>
        <taxon>Bacteria</taxon>
        <taxon>Pseudomonadati</taxon>
        <taxon>Pseudomonadota</taxon>
        <taxon>Betaproteobacteria</taxon>
        <taxon>Burkholderiales</taxon>
        <taxon>Piscinibacterium</taxon>
    </lineage>
</organism>
<proteinExistence type="predicted"/>
<dbReference type="RefSeq" id="WP_377300507.1">
    <property type="nucleotide sequence ID" value="NZ_CP180191.1"/>
</dbReference>
<evidence type="ECO:0000313" key="1">
    <source>
        <dbReference type="EMBL" id="MFC3146225.1"/>
    </source>
</evidence>
<comment type="caution">
    <text evidence="1">The sequence shown here is derived from an EMBL/GenBank/DDBJ whole genome shotgun (WGS) entry which is preliminary data.</text>
</comment>